<organism evidence="9 10">
    <name type="scientific">Sparus aurata</name>
    <name type="common">Gilthead sea bream</name>
    <dbReference type="NCBI Taxonomy" id="8175"/>
    <lineage>
        <taxon>Eukaryota</taxon>
        <taxon>Metazoa</taxon>
        <taxon>Chordata</taxon>
        <taxon>Craniata</taxon>
        <taxon>Vertebrata</taxon>
        <taxon>Euteleostomi</taxon>
        <taxon>Actinopterygii</taxon>
        <taxon>Neopterygii</taxon>
        <taxon>Teleostei</taxon>
        <taxon>Neoteleostei</taxon>
        <taxon>Acanthomorphata</taxon>
        <taxon>Eupercaria</taxon>
        <taxon>Spariformes</taxon>
        <taxon>Sparidae</taxon>
        <taxon>Sparus</taxon>
    </lineage>
</organism>
<dbReference type="GO" id="GO:0010506">
    <property type="term" value="P:regulation of autophagy"/>
    <property type="evidence" value="ECO:0007669"/>
    <property type="project" value="InterPro"/>
</dbReference>
<evidence type="ECO:0000256" key="6">
    <source>
        <dbReference type="SAM" id="MobiDB-lite"/>
    </source>
</evidence>
<accession>A0A671X532</accession>
<evidence type="ECO:0000256" key="7">
    <source>
        <dbReference type="SAM" id="Phobius"/>
    </source>
</evidence>
<comment type="subcellular location">
    <subcellularLocation>
        <location evidence="1">Membrane</location>
    </subcellularLocation>
</comment>
<keyword evidence="7" id="KW-1133">Transmembrane helix</keyword>
<feature type="compositionally biased region" description="Low complexity" evidence="6">
    <location>
        <begin position="18"/>
        <end position="29"/>
    </location>
</feature>
<feature type="coiled-coil region" evidence="5">
    <location>
        <begin position="421"/>
        <end position="448"/>
    </location>
</feature>
<evidence type="ECO:0000256" key="5">
    <source>
        <dbReference type="SAM" id="Coils"/>
    </source>
</evidence>
<sequence length="849" mass="94446">MMNPSSADSQRQPDNSSRKQQQQQQRSSSPAGLKDSGSKATQKSSNSSKPITSKQGGGGGGRSSRGHSPVCTGRERQAGGAPAVRGAAAVQAAGAESPTLSRPAAAADRGGTQTPEDSPRPATDASSSSRADPSRVVSDQPCASKSPKLRSKNPRGGEATAATSGGKKSSKSTVGCGPGFWKEGCLQSELIQFHLNKSLGKKGTKMQTKSASPPASEPELSPEPDCPKPAPQPDQRLHEQIEKLEDENDDLKTEIEEMRAEMDEMRDTFYEEDACQLQDMRRELERANKNCRILQYRLKKAERKRLRFAESGQVDGELLRSLEQDLKVAKDVSVRLHHELESVEEKRMKTEDENEKLRQQLIEVEVTKQALQNELEKAKELSLKRKGSKDGQKAERRAPQTPIEEENDDLKCQLAFIKEEAILMRKKMARIDKEKDRLEQELQKYRSFYGDVDSPLPKGEAGGPPTTRESELKLRLRLVEEEANILGRKIVELEVENRGLKAELDDMREDSMAAAGVDGSGTGGQQCREQGEALSELRQQLQLVEDEAELLRRNLADVEEENKKVTGELNKLKYKAGSHEAGSRHGGGGADPAKVDALQEELKAARLQINELSGKVMQLQYENRVLLSNMQRYDLASHLGIRGSPRDSDAESDGGRDDDTPSASASSPRLLPPHRKREGPIGGESDSDEVRNIRCLTPTRSLYSPVDSRFLSRSLKDRQQMIDIRIEAERLGRTIDRLIADTSTIIAEARVYVTNGELFARLDEDEEGGRIREHELLYRINAQMKAFRKELQSFIDRLDVPKQEDREAEEPLSMFQPIILLILILVLFSSLSYATIFKLVFLFTLFFVL</sequence>
<proteinExistence type="predicted"/>
<dbReference type="Pfam" id="PF11365">
    <property type="entry name" value="SOGA"/>
    <property type="match status" value="2"/>
</dbReference>
<feature type="region of interest" description="Disordered" evidence="6">
    <location>
        <begin position="379"/>
        <end position="405"/>
    </location>
</feature>
<keyword evidence="4 7" id="KW-0472">Membrane</keyword>
<dbReference type="InterPro" id="IPR027881">
    <property type="entry name" value="SOGA_CC"/>
</dbReference>
<evidence type="ECO:0000259" key="8">
    <source>
        <dbReference type="Pfam" id="PF11365"/>
    </source>
</evidence>
<keyword evidence="7" id="KW-0812">Transmembrane</keyword>
<feature type="compositionally biased region" description="Polar residues" evidence="6">
    <location>
        <begin position="1"/>
        <end position="15"/>
    </location>
</feature>
<feature type="compositionally biased region" description="Low complexity" evidence="6">
    <location>
        <begin position="78"/>
        <end position="95"/>
    </location>
</feature>
<evidence type="ECO:0000313" key="9">
    <source>
        <dbReference type="Ensembl" id="ENSSAUP00010046118.1"/>
    </source>
</evidence>
<feature type="compositionally biased region" description="Low complexity" evidence="6">
    <location>
        <begin position="210"/>
        <end position="219"/>
    </location>
</feature>
<keyword evidence="10" id="KW-1185">Reference proteome</keyword>
<feature type="region of interest" description="Disordered" evidence="6">
    <location>
        <begin position="449"/>
        <end position="469"/>
    </location>
</feature>
<dbReference type="AlphaFoldDB" id="A0A671X532"/>
<feature type="compositionally biased region" description="Low complexity" evidence="6">
    <location>
        <begin position="120"/>
        <end position="135"/>
    </location>
</feature>
<feature type="region of interest" description="Disordered" evidence="6">
    <location>
        <begin position="200"/>
        <end position="251"/>
    </location>
</feature>
<feature type="compositionally biased region" description="Low complexity" evidence="6">
    <location>
        <begin position="159"/>
        <end position="175"/>
    </location>
</feature>
<evidence type="ECO:0000256" key="4">
    <source>
        <dbReference type="ARBA" id="ARBA00023136"/>
    </source>
</evidence>
<feature type="compositionally biased region" description="Basic and acidic residues" evidence="6">
    <location>
        <begin position="379"/>
        <end position="398"/>
    </location>
</feature>
<reference evidence="9" key="3">
    <citation type="submission" date="2025-09" db="UniProtKB">
        <authorList>
            <consortium name="Ensembl"/>
        </authorList>
    </citation>
    <scope>IDENTIFICATION</scope>
</reference>
<feature type="transmembrane region" description="Helical" evidence="7">
    <location>
        <begin position="818"/>
        <end position="848"/>
    </location>
</feature>
<feature type="region of interest" description="Disordered" evidence="6">
    <location>
        <begin position="640"/>
        <end position="690"/>
    </location>
</feature>
<feature type="domain" description="SOGA coiled-coil" evidence="8">
    <location>
        <begin position="407"/>
        <end position="500"/>
    </location>
</feature>
<feature type="coiled-coil region" evidence="5">
    <location>
        <begin position="476"/>
        <end position="622"/>
    </location>
</feature>
<dbReference type="GO" id="GO:0005615">
    <property type="term" value="C:extracellular space"/>
    <property type="evidence" value="ECO:0007669"/>
    <property type="project" value="InterPro"/>
</dbReference>
<name>A0A671X532_SPAAU</name>
<evidence type="ECO:0000256" key="2">
    <source>
        <dbReference type="ARBA" id="ARBA00022553"/>
    </source>
</evidence>
<protein>
    <submittedName>
        <fullName evidence="9">MTCL family member 3a</fullName>
    </submittedName>
</protein>
<dbReference type="OrthoDB" id="10036174at2759"/>
<dbReference type="InterPro" id="IPR049885">
    <property type="entry name" value="MTCL1-3"/>
</dbReference>
<feature type="compositionally biased region" description="Basic and acidic residues" evidence="6">
    <location>
        <begin position="644"/>
        <end position="659"/>
    </location>
</feature>
<evidence type="ECO:0000256" key="1">
    <source>
        <dbReference type="ARBA" id="ARBA00004370"/>
    </source>
</evidence>
<dbReference type="Proteomes" id="UP000472265">
    <property type="component" value="Chromosome 17"/>
</dbReference>
<reference evidence="9" key="1">
    <citation type="submission" date="2021-04" db="EMBL/GenBank/DDBJ databases">
        <authorList>
            <consortium name="Wellcome Sanger Institute Data Sharing"/>
        </authorList>
    </citation>
    <scope>NUCLEOTIDE SEQUENCE [LARGE SCALE GENOMIC DNA]</scope>
</reference>
<evidence type="ECO:0000256" key="3">
    <source>
        <dbReference type="ARBA" id="ARBA00023054"/>
    </source>
</evidence>
<evidence type="ECO:0000313" key="10">
    <source>
        <dbReference type="Proteomes" id="UP000472265"/>
    </source>
</evidence>
<feature type="compositionally biased region" description="Polar residues" evidence="6">
    <location>
        <begin position="38"/>
        <end position="54"/>
    </location>
</feature>
<dbReference type="GO" id="GO:0016020">
    <property type="term" value="C:membrane"/>
    <property type="evidence" value="ECO:0007669"/>
    <property type="project" value="UniProtKB-SubCell"/>
</dbReference>
<dbReference type="Ensembl" id="ENSSAUT00010048480.1">
    <property type="protein sequence ID" value="ENSSAUP00010046118.1"/>
    <property type="gene ID" value="ENSSAUG00010019242.1"/>
</dbReference>
<keyword evidence="3 5" id="KW-0175">Coiled coil</keyword>
<dbReference type="PANTHER" id="PTHR15742:SF2">
    <property type="entry name" value="PROTEIN SOGA3"/>
    <property type="match status" value="1"/>
</dbReference>
<dbReference type="GeneTree" id="ENSGT00950000182982"/>
<dbReference type="PANTHER" id="PTHR15742">
    <property type="entry name" value="GIRDIN"/>
    <property type="match status" value="1"/>
</dbReference>
<gene>
    <name evidence="9" type="primary">MTCL3</name>
    <name evidence="9" type="synonym">LOC115566767</name>
</gene>
<feature type="domain" description="SOGA coiled-coil" evidence="8">
    <location>
        <begin position="534"/>
        <end position="626"/>
    </location>
</feature>
<reference evidence="9" key="2">
    <citation type="submission" date="2025-08" db="UniProtKB">
        <authorList>
            <consortium name="Ensembl"/>
        </authorList>
    </citation>
    <scope>IDENTIFICATION</scope>
</reference>
<feature type="region of interest" description="Disordered" evidence="6">
    <location>
        <begin position="1"/>
        <end position="178"/>
    </location>
</feature>
<keyword evidence="2" id="KW-0597">Phosphoprotein</keyword>
<dbReference type="InParanoid" id="A0A671X532"/>
<dbReference type="OMA" id="HMIDIRI"/>